<keyword evidence="1" id="KW-1133">Transmembrane helix</keyword>
<keyword evidence="3" id="KW-1185">Reference proteome</keyword>
<evidence type="ECO:0000313" key="2">
    <source>
        <dbReference type="EMBL" id="SFE40064.1"/>
    </source>
</evidence>
<organism evidence="2 3">
    <name type="scientific">Dyella marensis</name>
    <dbReference type="NCBI Taxonomy" id="500610"/>
    <lineage>
        <taxon>Bacteria</taxon>
        <taxon>Pseudomonadati</taxon>
        <taxon>Pseudomonadota</taxon>
        <taxon>Gammaproteobacteria</taxon>
        <taxon>Lysobacterales</taxon>
        <taxon>Rhodanobacteraceae</taxon>
        <taxon>Dyella</taxon>
    </lineage>
</organism>
<dbReference type="RefSeq" id="WP_026636474.1">
    <property type="nucleotide sequence ID" value="NZ_FONH01000002.1"/>
</dbReference>
<keyword evidence="1" id="KW-0812">Transmembrane</keyword>
<keyword evidence="1" id="KW-0472">Membrane</keyword>
<protein>
    <submittedName>
        <fullName evidence="2">Uncharacterized protein</fullName>
    </submittedName>
</protein>
<feature type="transmembrane region" description="Helical" evidence="1">
    <location>
        <begin position="78"/>
        <end position="97"/>
    </location>
</feature>
<dbReference type="EMBL" id="FONH01000002">
    <property type="protein sequence ID" value="SFE40064.1"/>
    <property type="molecule type" value="Genomic_DNA"/>
</dbReference>
<feature type="transmembrane region" description="Helical" evidence="1">
    <location>
        <begin position="12"/>
        <end position="39"/>
    </location>
</feature>
<reference evidence="3" key="1">
    <citation type="submission" date="2016-10" db="EMBL/GenBank/DDBJ databases">
        <authorList>
            <person name="Varghese N."/>
            <person name="Submissions S."/>
        </authorList>
    </citation>
    <scope>NUCLEOTIDE SEQUENCE [LARGE SCALE GENOMIC DNA]</scope>
    <source>
        <strain evidence="3">UNC178MFTsu3.1</strain>
    </source>
</reference>
<feature type="transmembrane region" description="Helical" evidence="1">
    <location>
        <begin position="109"/>
        <end position="128"/>
    </location>
</feature>
<proteinExistence type="predicted"/>
<name>A0A1I2A7H7_9GAMM</name>
<dbReference type="Proteomes" id="UP000199477">
    <property type="component" value="Unassembled WGS sequence"/>
</dbReference>
<evidence type="ECO:0000256" key="1">
    <source>
        <dbReference type="SAM" id="Phobius"/>
    </source>
</evidence>
<dbReference type="AlphaFoldDB" id="A0A1I2A7H7"/>
<feature type="transmembrane region" description="Helical" evidence="1">
    <location>
        <begin position="45"/>
        <end position="66"/>
    </location>
</feature>
<evidence type="ECO:0000313" key="3">
    <source>
        <dbReference type="Proteomes" id="UP000199477"/>
    </source>
</evidence>
<gene>
    <name evidence="2" type="ORF">SAMN02799615_00955</name>
</gene>
<sequence>MEADRSAIFRSAAEVVGCLIAPISIIVVGMVESIFYASFDVVTSVVFSLIAYAMALGFTVLLGYPLYRLVVRINAFRWWTSMLSGAAVGALVTMLIAHPTHILSSDVPINAAAAAVSGLLFWTVQWRAERAKAAREQ</sequence>
<accession>A0A1I2A7H7</accession>